<organism evidence="12 13">
    <name type="scientific">Onchocerca flexuosa</name>
    <dbReference type="NCBI Taxonomy" id="387005"/>
    <lineage>
        <taxon>Eukaryota</taxon>
        <taxon>Metazoa</taxon>
        <taxon>Ecdysozoa</taxon>
        <taxon>Nematoda</taxon>
        <taxon>Chromadorea</taxon>
        <taxon>Rhabditida</taxon>
        <taxon>Spirurina</taxon>
        <taxon>Spiruromorpha</taxon>
        <taxon>Filarioidea</taxon>
        <taxon>Onchocercidae</taxon>
        <taxon>Onchocerca</taxon>
    </lineage>
</organism>
<accession>A0A238C0Z2</accession>
<evidence type="ECO:0000256" key="10">
    <source>
        <dbReference type="SAM" id="Phobius"/>
    </source>
</evidence>
<evidence type="ECO:0000259" key="11">
    <source>
        <dbReference type="PROSITE" id="PS51292"/>
    </source>
</evidence>
<dbReference type="Pfam" id="PF12906">
    <property type="entry name" value="RINGv"/>
    <property type="match status" value="1"/>
</dbReference>
<dbReference type="PANTHER" id="PTHR46065">
    <property type="entry name" value="E3 UBIQUITIN-PROTEIN LIGASE MARCH 2/3 FAMILY MEMBER"/>
    <property type="match status" value="1"/>
</dbReference>
<evidence type="ECO:0000313" key="12">
    <source>
        <dbReference type="EMBL" id="OZC11182.1"/>
    </source>
</evidence>
<dbReference type="AlphaFoldDB" id="A0A238C0Z2"/>
<evidence type="ECO:0000313" key="13">
    <source>
        <dbReference type="Proteomes" id="UP000242913"/>
    </source>
</evidence>
<evidence type="ECO:0000256" key="5">
    <source>
        <dbReference type="ARBA" id="ARBA00022771"/>
    </source>
</evidence>
<keyword evidence="6" id="KW-0833">Ubl conjugation pathway</keyword>
<evidence type="ECO:0000256" key="9">
    <source>
        <dbReference type="ARBA" id="ARBA00023136"/>
    </source>
</evidence>
<dbReference type="GO" id="GO:0016567">
    <property type="term" value="P:protein ubiquitination"/>
    <property type="evidence" value="ECO:0007669"/>
    <property type="project" value="TreeGrafter"/>
</dbReference>
<keyword evidence="13" id="KW-1185">Reference proteome</keyword>
<gene>
    <name evidence="12" type="ORF">X798_01597</name>
</gene>
<comment type="subcellular location">
    <subcellularLocation>
        <location evidence="1">Membrane</location>
        <topology evidence="1">Multi-pass membrane protein</topology>
    </subcellularLocation>
</comment>
<evidence type="ECO:0000256" key="2">
    <source>
        <dbReference type="ARBA" id="ARBA00022679"/>
    </source>
</evidence>
<dbReference type="GO" id="GO:0004842">
    <property type="term" value="F:ubiquitin-protein transferase activity"/>
    <property type="evidence" value="ECO:0007669"/>
    <property type="project" value="TreeGrafter"/>
</dbReference>
<keyword evidence="8 10" id="KW-1133">Transmembrane helix</keyword>
<keyword evidence="9 10" id="KW-0472">Membrane</keyword>
<dbReference type="GO" id="GO:0008270">
    <property type="term" value="F:zinc ion binding"/>
    <property type="evidence" value="ECO:0007669"/>
    <property type="project" value="UniProtKB-KW"/>
</dbReference>
<evidence type="ECO:0000256" key="7">
    <source>
        <dbReference type="ARBA" id="ARBA00022833"/>
    </source>
</evidence>
<dbReference type="Gene3D" id="3.30.40.10">
    <property type="entry name" value="Zinc/RING finger domain, C3HC4 (zinc finger)"/>
    <property type="match status" value="1"/>
</dbReference>
<keyword evidence="2" id="KW-0808">Transferase</keyword>
<dbReference type="PROSITE" id="PS51292">
    <property type="entry name" value="ZF_RING_CH"/>
    <property type="match status" value="1"/>
</dbReference>
<proteinExistence type="predicted"/>
<feature type="domain" description="RING-CH-type" evidence="11">
    <location>
        <begin position="5"/>
        <end position="83"/>
    </location>
</feature>
<dbReference type="InterPro" id="IPR011016">
    <property type="entry name" value="Znf_RING-CH"/>
</dbReference>
<sequence>MKSDNVSTSTAICRICHNEEQSIGYNKSTVREPLISLCFCRIVINKLSCRGTIGLYHRSCLERWLASSNRSVCEICHFTYQILRRYRTFCEFIGSSDSNLERCYLITDITCLVILTTIVIGCITFSLLLSSAQTDGFRLWNNTAGFQAISLLILSALLLMAYCIWLTVTIIFHIQTYRHWRILNQKVLVIDQKPACSSWKTINRIRRLQRERFRISAMHLLCFDWHSFLRDLFKKHASADNKDSGNSVRQISAISNNVLNMNYDDFVRHLQPEKGTIHVIGSYQHMMASTPLPNEEASSSLQMFDYDLP</sequence>
<evidence type="ECO:0000256" key="1">
    <source>
        <dbReference type="ARBA" id="ARBA00004141"/>
    </source>
</evidence>
<dbReference type="InterPro" id="IPR013083">
    <property type="entry name" value="Znf_RING/FYVE/PHD"/>
</dbReference>
<dbReference type="Proteomes" id="UP000242913">
    <property type="component" value="Unassembled WGS sequence"/>
</dbReference>
<evidence type="ECO:0000256" key="3">
    <source>
        <dbReference type="ARBA" id="ARBA00022692"/>
    </source>
</evidence>
<dbReference type="SUPFAM" id="SSF57850">
    <property type="entry name" value="RING/U-box"/>
    <property type="match status" value="1"/>
</dbReference>
<name>A0A238C0Z2_9BILA</name>
<feature type="transmembrane region" description="Helical" evidence="10">
    <location>
        <begin position="149"/>
        <end position="172"/>
    </location>
</feature>
<evidence type="ECO:0000256" key="6">
    <source>
        <dbReference type="ARBA" id="ARBA00022786"/>
    </source>
</evidence>
<dbReference type="PANTHER" id="PTHR46065:SF3">
    <property type="entry name" value="FI20425P1"/>
    <property type="match status" value="1"/>
</dbReference>
<keyword evidence="5" id="KW-0863">Zinc-finger</keyword>
<evidence type="ECO:0000256" key="8">
    <source>
        <dbReference type="ARBA" id="ARBA00022989"/>
    </source>
</evidence>
<dbReference type="GO" id="GO:0016020">
    <property type="term" value="C:membrane"/>
    <property type="evidence" value="ECO:0007669"/>
    <property type="project" value="UniProtKB-SubCell"/>
</dbReference>
<protein>
    <submittedName>
        <fullName evidence="12">Zinc finger, C3HC4 type</fullName>
    </submittedName>
</protein>
<dbReference type="OrthoDB" id="273089at2759"/>
<dbReference type="EMBL" id="KZ269981">
    <property type="protein sequence ID" value="OZC11182.1"/>
    <property type="molecule type" value="Genomic_DNA"/>
</dbReference>
<evidence type="ECO:0000256" key="4">
    <source>
        <dbReference type="ARBA" id="ARBA00022723"/>
    </source>
</evidence>
<dbReference type="SMART" id="SM00744">
    <property type="entry name" value="RINGv"/>
    <property type="match status" value="1"/>
</dbReference>
<feature type="transmembrane region" description="Helical" evidence="10">
    <location>
        <begin position="105"/>
        <end position="129"/>
    </location>
</feature>
<keyword evidence="3 10" id="KW-0812">Transmembrane</keyword>
<keyword evidence="7" id="KW-0862">Zinc</keyword>
<keyword evidence="4" id="KW-0479">Metal-binding</keyword>
<reference evidence="12 13" key="1">
    <citation type="submission" date="2015-12" db="EMBL/GenBank/DDBJ databases">
        <title>Draft genome of the nematode, Onchocerca flexuosa.</title>
        <authorList>
            <person name="Mitreva M."/>
        </authorList>
    </citation>
    <scope>NUCLEOTIDE SEQUENCE [LARGE SCALE GENOMIC DNA]</scope>
    <source>
        <strain evidence="12">Red Deer</strain>
    </source>
</reference>